<dbReference type="PROSITE" id="PS51000">
    <property type="entry name" value="HTH_DEOR_2"/>
    <property type="match status" value="1"/>
</dbReference>
<reference evidence="4 6" key="1">
    <citation type="submission" date="2017-09" db="EMBL/GenBank/DDBJ databases">
        <authorList>
            <person name="Thomas P."/>
            <person name="Seyboldt C."/>
        </authorList>
    </citation>
    <scope>NUCLEOTIDE SEQUENCE [LARGE SCALE GENOMIC DNA]</scope>
    <source>
        <strain evidence="4 6">DSM 7534</strain>
    </source>
</reference>
<evidence type="ECO:0000256" key="2">
    <source>
        <dbReference type="ARBA" id="ARBA00023163"/>
    </source>
</evidence>
<keyword evidence="1" id="KW-0805">Transcription regulation</keyword>
<dbReference type="InterPro" id="IPR001034">
    <property type="entry name" value="DeoR_HTH"/>
</dbReference>
<reference evidence="5" key="2">
    <citation type="submission" date="2022-06" db="EMBL/GenBank/DDBJ databases">
        <authorList>
            <person name="Holder M.E."/>
            <person name="Ajami N.J."/>
            <person name="Petrosino J.F."/>
        </authorList>
    </citation>
    <scope>NUCLEOTIDE SEQUENCE</scope>
    <source>
        <strain evidence="5">RMA 8861</strain>
    </source>
</reference>
<dbReference type="InterPro" id="IPR036390">
    <property type="entry name" value="WH_DNA-bd_sf"/>
</dbReference>
<evidence type="ECO:0000313" key="7">
    <source>
        <dbReference type="Proteomes" id="UP001055437"/>
    </source>
</evidence>
<evidence type="ECO:0000313" key="5">
    <source>
        <dbReference type="EMBL" id="USS00330.1"/>
    </source>
</evidence>
<dbReference type="InterPro" id="IPR036388">
    <property type="entry name" value="WH-like_DNA-bd_sf"/>
</dbReference>
<dbReference type="Proteomes" id="UP001055437">
    <property type="component" value="Chromosome"/>
</dbReference>
<name>A0A9N7JKL5_CLOSE</name>
<dbReference type="KEGG" id="csep:CP523_04415"/>
<dbReference type="Gene3D" id="1.10.10.10">
    <property type="entry name" value="Winged helix-like DNA-binding domain superfamily/Winged helix DNA-binding domain"/>
    <property type="match status" value="1"/>
</dbReference>
<evidence type="ECO:0000256" key="1">
    <source>
        <dbReference type="ARBA" id="ARBA00023015"/>
    </source>
</evidence>
<keyword evidence="2" id="KW-0804">Transcription</keyword>
<dbReference type="GO" id="GO:0003700">
    <property type="term" value="F:DNA-binding transcription factor activity"/>
    <property type="evidence" value="ECO:0007669"/>
    <property type="project" value="InterPro"/>
</dbReference>
<organism evidence="4 6">
    <name type="scientific">Clostridium septicum</name>
    <dbReference type="NCBI Taxonomy" id="1504"/>
    <lineage>
        <taxon>Bacteria</taxon>
        <taxon>Bacillati</taxon>
        <taxon>Bacillota</taxon>
        <taxon>Clostridia</taxon>
        <taxon>Eubacteriales</taxon>
        <taxon>Clostridiaceae</taxon>
        <taxon>Clostridium</taxon>
    </lineage>
</organism>
<evidence type="ECO:0000313" key="4">
    <source>
        <dbReference type="EMBL" id="AYE33770.1"/>
    </source>
</evidence>
<dbReference type="GeneID" id="303559929"/>
<sequence>MRLLEILIILLKHNKITTKELSEHFNVSIKTIQRDLDKLSVLGIPITTKRGAEGGVILDGKYKLSRGVLTYEDYDALIFSLKLAESVFENVSILEVLNKLLLIDSEEVKNEFEKINKYVHIDIVDNKIKLESKICKIINKALGYNNLLSINIKEKIYEVEPLAYVVKVEGMFLYAYMNKEYWLIPIAAIDDVNLLNVEFTPKLINYKENSKVKKLELNIE</sequence>
<dbReference type="EMBL" id="CP023671">
    <property type="protein sequence ID" value="AYE33770.1"/>
    <property type="molecule type" value="Genomic_DNA"/>
</dbReference>
<accession>A0A9N7JKL5</accession>
<dbReference type="InterPro" id="IPR013196">
    <property type="entry name" value="HTH_11"/>
</dbReference>
<feature type="domain" description="HTH deoR-type" evidence="3">
    <location>
        <begin position="1"/>
        <end position="54"/>
    </location>
</feature>
<dbReference type="SUPFAM" id="SSF46785">
    <property type="entry name" value="Winged helix' DNA-binding domain"/>
    <property type="match status" value="1"/>
</dbReference>
<proteinExistence type="predicted"/>
<protein>
    <submittedName>
        <fullName evidence="5">HTH domain-containing protein</fullName>
    </submittedName>
    <submittedName>
        <fullName evidence="4">Helix-turn-helix domain-containing protein</fullName>
    </submittedName>
</protein>
<dbReference type="PANTHER" id="PTHR34580:SF1">
    <property type="entry name" value="PROTEIN PAFC"/>
    <property type="match status" value="1"/>
</dbReference>
<evidence type="ECO:0000259" key="3">
    <source>
        <dbReference type="PROSITE" id="PS51000"/>
    </source>
</evidence>
<dbReference type="RefSeq" id="WP_120140538.1">
    <property type="nucleotide sequence ID" value="NZ_CP023671.1"/>
</dbReference>
<dbReference type="PANTHER" id="PTHR34580">
    <property type="match status" value="1"/>
</dbReference>
<dbReference type="InterPro" id="IPR051534">
    <property type="entry name" value="CBASS_pafABC_assoc_protein"/>
</dbReference>
<gene>
    <name evidence="4" type="ORF">CP523_04415</name>
    <name evidence="5" type="ORF">NH397_12660</name>
</gene>
<dbReference type="SMART" id="SM00420">
    <property type="entry name" value="HTH_DEOR"/>
    <property type="match status" value="1"/>
</dbReference>
<dbReference type="Proteomes" id="UP000280586">
    <property type="component" value="Chromosome"/>
</dbReference>
<dbReference type="Pfam" id="PF08279">
    <property type="entry name" value="HTH_11"/>
    <property type="match status" value="1"/>
</dbReference>
<dbReference type="AlphaFoldDB" id="A0A9N7JKL5"/>
<dbReference type="EMBL" id="CP099799">
    <property type="protein sequence ID" value="USS00330.1"/>
    <property type="molecule type" value="Genomic_DNA"/>
</dbReference>
<evidence type="ECO:0000313" key="6">
    <source>
        <dbReference type="Proteomes" id="UP000280586"/>
    </source>
</evidence>
<keyword evidence="7" id="KW-1185">Reference proteome</keyword>